<proteinExistence type="predicted"/>
<dbReference type="AlphaFoldDB" id="A0A6B0UVD1"/>
<dbReference type="EMBL" id="GIFC01011697">
    <property type="protein sequence ID" value="MXU93780.1"/>
    <property type="molecule type" value="Transcribed_RNA"/>
</dbReference>
<reference evidence="1" key="1">
    <citation type="submission" date="2019-12" db="EMBL/GenBank/DDBJ databases">
        <title>An insight into the sialome of adult female Ixodes ricinus ticks feeding for 6 days.</title>
        <authorList>
            <person name="Perner J."/>
            <person name="Ribeiro J.M.C."/>
        </authorList>
    </citation>
    <scope>NUCLEOTIDE SEQUENCE</scope>
    <source>
        <strain evidence="1">Semi-engorged</strain>
        <tissue evidence="1">Salivary glands</tissue>
    </source>
</reference>
<accession>A0A6B0UVD1</accession>
<name>A0A6B0UVD1_IXORI</name>
<evidence type="ECO:0000313" key="1">
    <source>
        <dbReference type="EMBL" id="MXU93780.1"/>
    </source>
</evidence>
<organism evidence="1">
    <name type="scientific">Ixodes ricinus</name>
    <name type="common">Common tick</name>
    <name type="synonym">Acarus ricinus</name>
    <dbReference type="NCBI Taxonomy" id="34613"/>
    <lineage>
        <taxon>Eukaryota</taxon>
        <taxon>Metazoa</taxon>
        <taxon>Ecdysozoa</taxon>
        <taxon>Arthropoda</taxon>
        <taxon>Chelicerata</taxon>
        <taxon>Arachnida</taxon>
        <taxon>Acari</taxon>
        <taxon>Parasitiformes</taxon>
        <taxon>Ixodida</taxon>
        <taxon>Ixodoidea</taxon>
        <taxon>Ixodidae</taxon>
        <taxon>Ixodinae</taxon>
        <taxon>Ixodes</taxon>
    </lineage>
</organism>
<protein>
    <submittedName>
        <fullName evidence="1">Putative secreted protein</fullName>
    </submittedName>
</protein>
<sequence length="151" mass="17670">MRFKTGFVTWSIYGPSCCAIEVALCPLCQRICSCRCAWSRFQQRTNCVEVRVFEEYSNIAYFCATYELDIFIVLSNKHAGRVCPRTQMQEKFAKKCKFVDLGFSVCCEPRGRETDFLNRHRHIKVLSRCLQYNVNKRFVPPALRLVKSVLF</sequence>